<keyword evidence="3" id="KW-1185">Reference proteome</keyword>
<accession>A0A168MDP8</accession>
<dbReference type="AlphaFoldDB" id="A0A168MDP8"/>
<evidence type="ECO:0000256" key="1">
    <source>
        <dbReference type="SAM" id="MobiDB-lite"/>
    </source>
</evidence>
<proteinExistence type="predicted"/>
<feature type="compositionally biased region" description="Polar residues" evidence="1">
    <location>
        <begin position="24"/>
        <end position="33"/>
    </location>
</feature>
<gene>
    <name evidence="2" type="primary">ABSGL_03877.1 scaffold 4679</name>
</gene>
<sequence length="108" mass="12019">MKVIKPALAGTQFKTKIEPHRQAQGWSYSSHQESIGKPLSSPGIRSNKKAYTNCGSSARMARISHQPSKRNNAINGSLSHLRVDPFILYVPPSYQSLQEVVLGDRRTE</sequence>
<dbReference type="EMBL" id="LT552064">
    <property type="protein sequence ID" value="SAL98348.1"/>
    <property type="molecule type" value="Genomic_DNA"/>
</dbReference>
<evidence type="ECO:0008006" key="4">
    <source>
        <dbReference type="Google" id="ProtNLM"/>
    </source>
</evidence>
<feature type="region of interest" description="Disordered" evidence="1">
    <location>
        <begin position="14"/>
        <end position="47"/>
    </location>
</feature>
<dbReference type="OrthoDB" id="4325529at2759"/>
<reference evidence="2" key="1">
    <citation type="submission" date="2016-04" db="EMBL/GenBank/DDBJ databases">
        <authorList>
            <person name="Evans L.H."/>
            <person name="Alamgir A."/>
            <person name="Owens N."/>
            <person name="Weber N.D."/>
            <person name="Virtaneva K."/>
            <person name="Barbian K."/>
            <person name="Babar A."/>
            <person name="Rosenke K."/>
        </authorList>
    </citation>
    <scope>NUCLEOTIDE SEQUENCE [LARGE SCALE GENOMIC DNA]</scope>
    <source>
        <strain evidence="2">CBS 101.48</strain>
    </source>
</reference>
<name>A0A168MDP8_ABSGL</name>
<dbReference type="InParanoid" id="A0A168MDP8"/>
<evidence type="ECO:0000313" key="3">
    <source>
        <dbReference type="Proteomes" id="UP000078561"/>
    </source>
</evidence>
<organism evidence="2">
    <name type="scientific">Absidia glauca</name>
    <name type="common">Pin mould</name>
    <dbReference type="NCBI Taxonomy" id="4829"/>
    <lineage>
        <taxon>Eukaryota</taxon>
        <taxon>Fungi</taxon>
        <taxon>Fungi incertae sedis</taxon>
        <taxon>Mucoromycota</taxon>
        <taxon>Mucoromycotina</taxon>
        <taxon>Mucoromycetes</taxon>
        <taxon>Mucorales</taxon>
        <taxon>Cunninghamellaceae</taxon>
        <taxon>Absidia</taxon>
    </lineage>
</organism>
<protein>
    <recommendedName>
        <fullName evidence="4">Ndc10 domain-containing protein</fullName>
    </recommendedName>
</protein>
<evidence type="ECO:0000313" key="2">
    <source>
        <dbReference type="EMBL" id="SAL98348.1"/>
    </source>
</evidence>
<dbReference type="Proteomes" id="UP000078561">
    <property type="component" value="Unassembled WGS sequence"/>
</dbReference>